<accession>A0A6A4GW68</accession>
<sequence length="78" mass="7945">MSGTGIPEAQAHAGERVGAEAEVCTTEVAKEGDGVKVNAGAGAGTIEIDTKVESLKPESENETHIHVTTLRGFRGAAV</sequence>
<evidence type="ECO:0000313" key="1">
    <source>
        <dbReference type="EMBL" id="KAE9389663.1"/>
    </source>
</evidence>
<protein>
    <submittedName>
        <fullName evidence="1">Uncharacterized protein</fullName>
    </submittedName>
</protein>
<dbReference type="Proteomes" id="UP000799118">
    <property type="component" value="Unassembled WGS sequence"/>
</dbReference>
<reference evidence="1" key="1">
    <citation type="journal article" date="2019" name="Environ. Microbiol.">
        <title>Fungal ecological strategies reflected in gene transcription - a case study of two litter decomposers.</title>
        <authorList>
            <person name="Barbi F."/>
            <person name="Kohler A."/>
            <person name="Barry K."/>
            <person name="Baskaran P."/>
            <person name="Daum C."/>
            <person name="Fauchery L."/>
            <person name="Ihrmark K."/>
            <person name="Kuo A."/>
            <person name="LaButti K."/>
            <person name="Lipzen A."/>
            <person name="Morin E."/>
            <person name="Grigoriev I.V."/>
            <person name="Henrissat B."/>
            <person name="Lindahl B."/>
            <person name="Martin F."/>
        </authorList>
    </citation>
    <scope>NUCLEOTIDE SEQUENCE</scope>
    <source>
        <strain evidence="1">JB14</strain>
    </source>
</reference>
<gene>
    <name evidence="1" type="ORF">BT96DRAFT_926420</name>
</gene>
<organism evidence="1 2">
    <name type="scientific">Gymnopus androsaceus JB14</name>
    <dbReference type="NCBI Taxonomy" id="1447944"/>
    <lineage>
        <taxon>Eukaryota</taxon>
        <taxon>Fungi</taxon>
        <taxon>Dikarya</taxon>
        <taxon>Basidiomycota</taxon>
        <taxon>Agaricomycotina</taxon>
        <taxon>Agaricomycetes</taxon>
        <taxon>Agaricomycetidae</taxon>
        <taxon>Agaricales</taxon>
        <taxon>Marasmiineae</taxon>
        <taxon>Omphalotaceae</taxon>
        <taxon>Gymnopus</taxon>
    </lineage>
</organism>
<evidence type="ECO:0000313" key="2">
    <source>
        <dbReference type="Proteomes" id="UP000799118"/>
    </source>
</evidence>
<dbReference type="EMBL" id="ML769687">
    <property type="protein sequence ID" value="KAE9389663.1"/>
    <property type="molecule type" value="Genomic_DNA"/>
</dbReference>
<dbReference type="AlphaFoldDB" id="A0A6A4GW68"/>
<proteinExistence type="predicted"/>
<name>A0A6A4GW68_9AGAR</name>
<keyword evidence="2" id="KW-1185">Reference proteome</keyword>